<accession>A0AA87UQX8</accession>
<dbReference type="EMBL" id="BJUU01000002">
    <property type="protein sequence ID" value="GEK79153.1"/>
    <property type="molecule type" value="Genomic_DNA"/>
</dbReference>
<dbReference type="PANTHER" id="PTHR43802:SF1">
    <property type="entry name" value="IP11341P-RELATED"/>
    <property type="match status" value="1"/>
</dbReference>
<evidence type="ECO:0000256" key="1">
    <source>
        <dbReference type="ARBA" id="ARBA00005254"/>
    </source>
</evidence>
<keyword evidence="3" id="KW-1185">Reference proteome</keyword>
<gene>
    <name evidence="2" type="ORF">ABA31_05040</name>
</gene>
<reference evidence="2 3" key="1">
    <citation type="submission" date="2019-07" db="EMBL/GenBank/DDBJ databases">
        <title>Whole genome shotgun sequence of Agrococcus baldri NBRC 103055.</title>
        <authorList>
            <person name="Hosoyama A."/>
            <person name="Uohara A."/>
            <person name="Ohji S."/>
            <person name="Ichikawa N."/>
        </authorList>
    </citation>
    <scope>NUCLEOTIDE SEQUENCE [LARGE SCALE GENOMIC DNA]</scope>
    <source>
        <strain evidence="2 3">NBRC 103055</strain>
    </source>
</reference>
<dbReference type="InterPro" id="IPR001753">
    <property type="entry name" value="Enoyl-CoA_hydra/iso"/>
</dbReference>
<dbReference type="Pfam" id="PF00378">
    <property type="entry name" value="ECH_1"/>
    <property type="match status" value="1"/>
</dbReference>
<evidence type="ECO:0000313" key="2">
    <source>
        <dbReference type="EMBL" id="GEK79153.1"/>
    </source>
</evidence>
<dbReference type="InterPro" id="IPR029045">
    <property type="entry name" value="ClpP/crotonase-like_dom_sf"/>
</dbReference>
<name>A0AA87UQX8_9MICO</name>
<dbReference type="SUPFAM" id="SSF52096">
    <property type="entry name" value="ClpP/crotonase"/>
    <property type="match status" value="1"/>
</dbReference>
<protein>
    <submittedName>
        <fullName evidence="2">Crotonase</fullName>
    </submittedName>
</protein>
<dbReference type="Gene3D" id="3.90.226.10">
    <property type="entry name" value="2-enoyl-CoA Hydratase, Chain A, domain 1"/>
    <property type="match status" value="1"/>
</dbReference>
<proteinExistence type="inferred from homology"/>
<dbReference type="RefSeq" id="WP_186808091.1">
    <property type="nucleotide sequence ID" value="NZ_BJUU01000002.1"/>
</dbReference>
<dbReference type="AlphaFoldDB" id="A0AA87UQX8"/>
<dbReference type="Proteomes" id="UP000321749">
    <property type="component" value="Unassembled WGS sequence"/>
</dbReference>
<dbReference type="PANTHER" id="PTHR43802">
    <property type="entry name" value="ENOYL-COA HYDRATASE"/>
    <property type="match status" value="1"/>
</dbReference>
<dbReference type="CDD" id="cd06558">
    <property type="entry name" value="crotonase-like"/>
    <property type="match status" value="1"/>
</dbReference>
<dbReference type="GO" id="GO:0003824">
    <property type="term" value="F:catalytic activity"/>
    <property type="evidence" value="ECO:0007669"/>
    <property type="project" value="UniProtKB-ARBA"/>
</dbReference>
<sequence>MGYLQPDEWQNIEVTRRGAITLLRLHTHDGPLVWTARAHQELADLWVWLSGDEATRVAVLMGTGPNFCVEIISPSLEKEWHDIWVEGRRMISGMVDLNVPLISIVNGPVSIHTELAVLADIVLAAPEASFADRAHMTRGVVPGDGVQVVWRELLGPTRSSYFLLTGASIESEEALRLGIVHEVHEREALLDRALEIAAPLAELSRETLAYASATLRMQDRRLYGEAVAQGLAYAGLARQFYPNPSPSSIVAEPAARED</sequence>
<comment type="similarity">
    <text evidence="1">Belongs to the enoyl-CoA hydratase/isomerase family.</text>
</comment>
<comment type="caution">
    <text evidence="2">The sequence shown here is derived from an EMBL/GenBank/DDBJ whole genome shotgun (WGS) entry which is preliminary data.</text>
</comment>
<organism evidence="2 3">
    <name type="scientific">Agrococcus baldri</name>
    <dbReference type="NCBI Taxonomy" id="153730"/>
    <lineage>
        <taxon>Bacteria</taxon>
        <taxon>Bacillati</taxon>
        <taxon>Actinomycetota</taxon>
        <taxon>Actinomycetes</taxon>
        <taxon>Micrococcales</taxon>
        <taxon>Microbacteriaceae</taxon>
        <taxon>Agrococcus</taxon>
    </lineage>
</organism>
<evidence type="ECO:0000313" key="3">
    <source>
        <dbReference type="Proteomes" id="UP000321749"/>
    </source>
</evidence>